<feature type="transmembrane region" description="Helical" evidence="5">
    <location>
        <begin position="41"/>
        <end position="59"/>
    </location>
</feature>
<organism evidence="6 7">
    <name type="scientific">Ligilactobacillus aviarius</name>
    <dbReference type="NCBI Taxonomy" id="1606"/>
    <lineage>
        <taxon>Bacteria</taxon>
        <taxon>Bacillati</taxon>
        <taxon>Bacillota</taxon>
        <taxon>Bacilli</taxon>
        <taxon>Lactobacillales</taxon>
        <taxon>Lactobacillaceae</taxon>
        <taxon>Ligilactobacillus</taxon>
    </lineage>
</organism>
<dbReference type="GO" id="GO:0016020">
    <property type="term" value="C:membrane"/>
    <property type="evidence" value="ECO:0007669"/>
    <property type="project" value="UniProtKB-SubCell"/>
</dbReference>
<evidence type="ECO:0000256" key="3">
    <source>
        <dbReference type="ARBA" id="ARBA00022989"/>
    </source>
</evidence>
<dbReference type="InterPro" id="IPR006214">
    <property type="entry name" value="Bax_inhibitor_1-related"/>
</dbReference>
<reference evidence="6 7" key="1">
    <citation type="submission" date="2019-07" db="EMBL/GenBank/DDBJ databases">
        <title>Whole genome shotgun sequence of Lactobacillus aviarius subsp. aviarius NBRC 102162.</title>
        <authorList>
            <person name="Hosoyama A."/>
            <person name="Uohara A."/>
            <person name="Ohji S."/>
            <person name="Ichikawa N."/>
        </authorList>
    </citation>
    <scope>NUCLEOTIDE SEQUENCE [LARGE SCALE GENOMIC DNA]</scope>
    <source>
        <strain evidence="6 7">NBRC 102162</strain>
    </source>
</reference>
<keyword evidence="7" id="KW-1185">Reference proteome</keyword>
<evidence type="ECO:0000256" key="2">
    <source>
        <dbReference type="ARBA" id="ARBA00022692"/>
    </source>
</evidence>
<evidence type="ECO:0000256" key="5">
    <source>
        <dbReference type="SAM" id="Phobius"/>
    </source>
</evidence>
<feature type="transmembrane region" description="Helical" evidence="5">
    <location>
        <begin position="13"/>
        <end position="32"/>
    </location>
</feature>
<protein>
    <submittedName>
        <fullName evidence="6">Uncharacterized protein</fullName>
    </submittedName>
</protein>
<keyword evidence="2 5" id="KW-0812">Transmembrane</keyword>
<feature type="transmembrane region" description="Helical" evidence="5">
    <location>
        <begin position="103"/>
        <end position="124"/>
    </location>
</feature>
<keyword evidence="3 5" id="KW-1133">Transmembrane helix</keyword>
<evidence type="ECO:0000256" key="4">
    <source>
        <dbReference type="ARBA" id="ARBA00023136"/>
    </source>
</evidence>
<dbReference type="AlphaFoldDB" id="A0A510WRK0"/>
<proteinExistence type="predicted"/>
<dbReference type="Pfam" id="PF01027">
    <property type="entry name" value="Bax1-I"/>
    <property type="match status" value="1"/>
</dbReference>
<evidence type="ECO:0000313" key="7">
    <source>
        <dbReference type="Proteomes" id="UP000321722"/>
    </source>
</evidence>
<evidence type="ECO:0000313" key="6">
    <source>
        <dbReference type="EMBL" id="GEK41839.1"/>
    </source>
</evidence>
<gene>
    <name evidence="6" type="ORF">LAV01_06710</name>
</gene>
<accession>A0A510WRK0</accession>
<comment type="subcellular location">
    <subcellularLocation>
        <location evidence="1">Membrane</location>
        <topology evidence="1">Multi-pass membrane protein</topology>
    </subcellularLocation>
</comment>
<dbReference type="Proteomes" id="UP000321722">
    <property type="component" value="Unassembled WGS sequence"/>
</dbReference>
<dbReference type="EMBL" id="BJUI01000006">
    <property type="protein sequence ID" value="GEK41839.1"/>
    <property type="molecule type" value="Genomic_DNA"/>
</dbReference>
<evidence type="ECO:0000256" key="1">
    <source>
        <dbReference type="ARBA" id="ARBA00004141"/>
    </source>
</evidence>
<comment type="caution">
    <text evidence="6">The sequence shown here is derived from an EMBL/GenBank/DDBJ whole genome shotgun (WGS) entry which is preliminary data.</text>
</comment>
<name>A0A510WRK0_9LACO</name>
<keyword evidence="4 5" id="KW-0472">Membrane</keyword>
<feature type="transmembrane region" description="Helical" evidence="5">
    <location>
        <begin position="65"/>
        <end position="82"/>
    </location>
</feature>
<sequence>MFKDVGWNNIIQYTFWITVVVFISITIWGFLTKRKDYDHPILNYCFIGSIVVGIFNIFWGWSWLNIILDIIDIIIVSLFIYFDTIKIKQHARKVMTFSKRVKFLNILKDAGNIYLDFLVIWSSLFDLMAESED</sequence>